<dbReference type="Proteomes" id="UP000263489">
    <property type="component" value="Unassembled WGS sequence"/>
</dbReference>
<comment type="caution">
    <text evidence="1">The sequence shown here is derived from an EMBL/GenBank/DDBJ whole genome shotgun (WGS) entry which is preliminary data.</text>
</comment>
<organism evidence="1 2">
    <name type="scientific">Marinobacter adhaerens</name>
    <dbReference type="NCBI Taxonomy" id="1033846"/>
    <lineage>
        <taxon>Bacteria</taxon>
        <taxon>Pseudomonadati</taxon>
        <taxon>Pseudomonadota</taxon>
        <taxon>Gammaproteobacteria</taxon>
        <taxon>Pseudomonadales</taxon>
        <taxon>Marinobacteraceae</taxon>
        <taxon>Marinobacter</taxon>
    </lineage>
</organism>
<proteinExistence type="predicted"/>
<evidence type="ECO:0000313" key="2">
    <source>
        <dbReference type="Proteomes" id="UP000263489"/>
    </source>
</evidence>
<reference evidence="1 2" key="1">
    <citation type="journal article" date="2018" name="Nat. Biotechnol.">
        <title>A standardized bacterial taxonomy based on genome phylogeny substantially revises the tree of life.</title>
        <authorList>
            <person name="Parks D.H."/>
            <person name="Chuvochina M."/>
            <person name="Waite D.W."/>
            <person name="Rinke C."/>
            <person name="Skarshewski A."/>
            <person name="Chaumeil P.A."/>
            <person name="Hugenholtz P."/>
        </authorList>
    </citation>
    <scope>NUCLEOTIDE SEQUENCE [LARGE SCALE GENOMIC DNA]</scope>
    <source>
        <strain evidence="1">UBA9380</strain>
    </source>
</reference>
<dbReference type="AlphaFoldDB" id="A0A352IYS5"/>
<name>A0A352IYS5_9GAMM</name>
<dbReference type="EMBL" id="DNNA01000310">
    <property type="protein sequence ID" value="HBC36608.1"/>
    <property type="molecule type" value="Genomic_DNA"/>
</dbReference>
<accession>A0A352IYS5</accession>
<feature type="non-terminal residue" evidence="1">
    <location>
        <position position="24"/>
    </location>
</feature>
<gene>
    <name evidence="1" type="ORF">DC045_20330</name>
</gene>
<sequence length="24" mass="2710">MIQVEVAYARPDRQEIVPVNVPEG</sequence>
<protein>
    <submittedName>
        <fullName evidence="1">RnfH family protein</fullName>
    </submittedName>
</protein>
<evidence type="ECO:0000313" key="1">
    <source>
        <dbReference type="EMBL" id="HBC36608.1"/>
    </source>
</evidence>